<dbReference type="Proteomes" id="UP000292958">
    <property type="component" value="Unassembled WGS sequence"/>
</dbReference>
<name>A0A4Q7YS00_9BACT</name>
<dbReference type="SUPFAM" id="SSF53474">
    <property type="entry name" value="alpha/beta-Hydrolases"/>
    <property type="match status" value="1"/>
</dbReference>
<dbReference type="EMBL" id="SHKW01000001">
    <property type="protein sequence ID" value="RZU39703.1"/>
    <property type="molecule type" value="Genomic_DNA"/>
</dbReference>
<evidence type="ECO:0000256" key="2">
    <source>
        <dbReference type="PIRSR" id="PIRSR000443-1"/>
    </source>
</evidence>
<organism evidence="5 6">
    <name type="scientific">Edaphobacter modestus</name>
    <dbReference type="NCBI Taxonomy" id="388466"/>
    <lineage>
        <taxon>Bacteria</taxon>
        <taxon>Pseudomonadati</taxon>
        <taxon>Acidobacteriota</taxon>
        <taxon>Terriglobia</taxon>
        <taxon>Terriglobales</taxon>
        <taxon>Acidobacteriaceae</taxon>
        <taxon>Edaphobacter</taxon>
    </lineage>
</organism>
<keyword evidence="1 5" id="KW-0808">Transferase</keyword>
<dbReference type="Gene3D" id="3.40.50.1820">
    <property type="entry name" value="alpha/beta hydrolase"/>
    <property type="match status" value="1"/>
</dbReference>
<dbReference type="RefSeq" id="WP_165419927.1">
    <property type="nucleotide sequence ID" value="NZ_SHKW01000001.1"/>
</dbReference>
<dbReference type="InterPro" id="IPR000073">
    <property type="entry name" value="AB_hydrolase_1"/>
</dbReference>
<feature type="active site" evidence="2">
    <location>
        <position position="327"/>
    </location>
</feature>
<evidence type="ECO:0000313" key="5">
    <source>
        <dbReference type="EMBL" id="RZU39703.1"/>
    </source>
</evidence>
<dbReference type="InterPro" id="IPR008220">
    <property type="entry name" value="HAT_MetX-like"/>
</dbReference>
<dbReference type="GO" id="GO:0009086">
    <property type="term" value="P:methionine biosynthetic process"/>
    <property type="evidence" value="ECO:0007669"/>
    <property type="project" value="TreeGrafter"/>
</dbReference>
<feature type="signal peptide" evidence="3">
    <location>
        <begin position="1"/>
        <end position="20"/>
    </location>
</feature>
<dbReference type="AlphaFoldDB" id="A0A4Q7YS00"/>
<dbReference type="GO" id="GO:0004414">
    <property type="term" value="F:homoserine O-acetyltransferase activity"/>
    <property type="evidence" value="ECO:0007669"/>
    <property type="project" value="TreeGrafter"/>
</dbReference>
<evidence type="ECO:0000256" key="1">
    <source>
        <dbReference type="ARBA" id="ARBA00022679"/>
    </source>
</evidence>
<feature type="domain" description="AB hydrolase-1" evidence="4">
    <location>
        <begin position="94"/>
        <end position="329"/>
    </location>
</feature>
<feature type="active site" description="Nucleophile" evidence="2">
    <location>
        <position position="157"/>
    </location>
</feature>
<protein>
    <submittedName>
        <fullName evidence="5">Homoserine O-acetyltransferase</fullName>
    </submittedName>
</protein>
<feature type="active site" evidence="2">
    <location>
        <position position="299"/>
    </location>
</feature>
<reference evidence="5 6" key="1">
    <citation type="submission" date="2019-02" db="EMBL/GenBank/DDBJ databases">
        <title>Genomic Encyclopedia of Archaeal and Bacterial Type Strains, Phase II (KMG-II): from individual species to whole genera.</title>
        <authorList>
            <person name="Goeker M."/>
        </authorList>
    </citation>
    <scope>NUCLEOTIDE SEQUENCE [LARGE SCALE GENOMIC DNA]</scope>
    <source>
        <strain evidence="5 6">DSM 18101</strain>
    </source>
</reference>
<dbReference type="Pfam" id="PF00561">
    <property type="entry name" value="Abhydrolase_1"/>
    <property type="match status" value="1"/>
</dbReference>
<proteinExistence type="predicted"/>
<sequence>MQRRKAVAALVWFLCGMAFAQTGEKQGSQQIAELGTCTLASGQVILDCRIGYRTFGTLNSERSNVVIVPTWLNGRSEDLLPLFGPSQSPQRLVDTSRFFGVAFDAFGDGISSSPSNDKRQPGTAFPQFTTEDMVRAQYRVLAEVLKVRHVHAAVGLSLGGHQVFAWAVLHPEFIDLAVPIVGSPQATNFDRLSKQIVIDAIESDPQYKGGHYQKEPVLKLANEIGVQMLTTPLYRNAEAPRSQYREWLAKIEAPQRQDANDRVWQARAILTQDVLHGRSTEDVARSLPVRFLVIVAAEDRMVTPGPALAWAKAVGAETYVSHGECAHLIMSCDAAAVQERVERFLSAPVSRSADR</sequence>
<dbReference type="PANTHER" id="PTHR32268:SF11">
    <property type="entry name" value="HOMOSERINE O-ACETYLTRANSFERASE"/>
    <property type="match status" value="1"/>
</dbReference>
<accession>A0A4Q7YS00</accession>
<comment type="caution">
    <text evidence="5">The sequence shown here is derived from an EMBL/GenBank/DDBJ whole genome shotgun (WGS) entry which is preliminary data.</text>
</comment>
<keyword evidence="6" id="KW-1185">Reference proteome</keyword>
<dbReference type="PIRSF" id="PIRSF000443">
    <property type="entry name" value="Homoser_Ac_trans"/>
    <property type="match status" value="1"/>
</dbReference>
<dbReference type="PANTHER" id="PTHR32268">
    <property type="entry name" value="HOMOSERINE O-ACETYLTRANSFERASE"/>
    <property type="match status" value="1"/>
</dbReference>
<feature type="chain" id="PRO_5020180133" evidence="3">
    <location>
        <begin position="21"/>
        <end position="355"/>
    </location>
</feature>
<keyword evidence="3" id="KW-0732">Signal</keyword>
<dbReference type="GO" id="GO:0009092">
    <property type="term" value="P:homoserine metabolic process"/>
    <property type="evidence" value="ECO:0007669"/>
    <property type="project" value="TreeGrafter"/>
</dbReference>
<evidence type="ECO:0000259" key="4">
    <source>
        <dbReference type="Pfam" id="PF00561"/>
    </source>
</evidence>
<gene>
    <name evidence="5" type="ORF">BDD14_1092</name>
</gene>
<evidence type="ECO:0000313" key="6">
    <source>
        <dbReference type="Proteomes" id="UP000292958"/>
    </source>
</evidence>
<evidence type="ECO:0000256" key="3">
    <source>
        <dbReference type="SAM" id="SignalP"/>
    </source>
</evidence>
<dbReference type="InterPro" id="IPR029058">
    <property type="entry name" value="AB_hydrolase_fold"/>
</dbReference>